<feature type="transmembrane region" description="Helical" evidence="1">
    <location>
        <begin position="26"/>
        <end position="44"/>
    </location>
</feature>
<evidence type="ECO:0000256" key="1">
    <source>
        <dbReference type="SAM" id="Phobius"/>
    </source>
</evidence>
<dbReference type="OrthoDB" id="8478544at2"/>
<feature type="transmembrane region" description="Helical" evidence="1">
    <location>
        <begin position="143"/>
        <end position="164"/>
    </location>
</feature>
<evidence type="ECO:0000313" key="3">
    <source>
        <dbReference type="Proteomes" id="UP000184387"/>
    </source>
</evidence>
<dbReference type="EMBL" id="FQZF01000014">
    <property type="protein sequence ID" value="SHJ47722.1"/>
    <property type="molecule type" value="Genomic_DNA"/>
</dbReference>
<evidence type="ECO:0000313" key="2">
    <source>
        <dbReference type="EMBL" id="SHJ47722.1"/>
    </source>
</evidence>
<protein>
    <submittedName>
        <fullName evidence="2">Uncharacterized protein</fullName>
    </submittedName>
</protein>
<organism evidence="2 3">
    <name type="scientific">Muricoccus roseus</name>
    <dbReference type="NCBI Taxonomy" id="198092"/>
    <lineage>
        <taxon>Bacteria</taxon>
        <taxon>Pseudomonadati</taxon>
        <taxon>Pseudomonadota</taxon>
        <taxon>Alphaproteobacteria</taxon>
        <taxon>Acetobacterales</taxon>
        <taxon>Roseomonadaceae</taxon>
        <taxon>Muricoccus</taxon>
    </lineage>
</organism>
<dbReference type="Proteomes" id="UP000184387">
    <property type="component" value="Unassembled WGS sequence"/>
</dbReference>
<accession>A0A1M6JM31</accession>
<keyword evidence="1" id="KW-1133">Transmembrane helix</keyword>
<keyword evidence="1" id="KW-0472">Membrane</keyword>
<name>A0A1M6JM31_9PROT</name>
<sequence>MSFAAVQSAFPDRPLTINAPVTRWRGWFAALVLLVLCGFFAWWASASIVPNLVSDFQIRDGAVPTSGRVENGRCRSRFGMLQTCEMVLVANAQTKDGQLLRQQADYIFVDPHLGSYSVQLLADPSRPGKLSTDLGMRHLTNRAITFLVVAALMAFLLVGAIVLLRAGGRAKRNMQALSGQRLIPVPVRVKGDQNGWNVLPLEAKRGTQWPMPKKAEPFWLDPDSGVALGVTAPGGPVFALDRELSWADFTEEERMRLRAAAPQA</sequence>
<keyword evidence="1" id="KW-0812">Transmembrane</keyword>
<proteinExistence type="predicted"/>
<dbReference type="AlphaFoldDB" id="A0A1M6JM31"/>
<keyword evidence="3" id="KW-1185">Reference proteome</keyword>
<dbReference type="RefSeq" id="WP_073135477.1">
    <property type="nucleotide sequence ID" value="NZ_FQZF01000014.1"/>
</dbReference>
<reference evidence="2 3" key="1">
    <citation type="submission" date="2016-11" db="EMBL/GenBank/DDBJ databases">
        <authorList>
            <person name="Jaros S."/>
            <person name="Januszkiewicz K."/>
            <person name="Wedrychowicz H."/>
        </authorList>
    </citation>
    <scope>NUCLEOTIDE SEQUENCE [LARGE SCALE GENOMIC DNA]</scope>
    <source>
        <strain evidence="2 3">DSM 14916</strain>
    </source>
</reference>
<gene>
    <name evidence="2" type="ORF">SAMN02745194_02674</name>
</gene>